<accession>A0A4S1XHB4</accession>
<protein>
    <submittedName>
        <fullName evidence="4">GNAT family N-acetyltransferase</fullName>
    </submittedName>
</protein>
<dbReference type="Gene3D" id="3.40.630.30">
    <property type="match status" value="1"/>
</dbReference>
<dbReference type="RefSeq" id="WP_135962234.1">
    <property type="nucleotide sequence ID" value="NZ_SRXT01000001.1"/>
</dbReference>
<keyword evidence="1 4" id="KW-0808">Transferase</keyword>
<dbReference type="InterPro" id="IPR050832">
    <property type="entry name" value="Bact_Acetyltransf"/>
</dbReference>
<keyword evidence="5" id="KW-1185">Reference proteome</keyword>
<feature type="domain" description="N-acetyltransferase" evidence="3">
    <location>
        <begin position="34"/>
        <end position="172"/>
    </location>
</feature>
<evidence type="ECO:0000313" key="5">
    <source>
        <dbReference type="Proteomes" id="UP000306147"/>
    </source>
</evidence>
<evidence type="ECO:0000256" key="1">
    <source>
        <dbReference type="ARBA" id="ARBA00022679"/>
    </source>
</evidence>
<dbReference type="PROSITE" id="PS51186">
    <property type="entry name" value="GNAT"/>
    <property type="match status" value="1"/>
</dbReference>
<dbReference type="Pfam" id="PF00583">
    <property type="entry name" value="Acetyltransf_1"/>
    <property type="match status" value="1"/>
</dbReference>
<evidence type="ECO:0000313" key="4">
    <source>
        <dbReference type="EMBL" id="TGX56034.1"/>
    </source>
</evidence>
<dbReference type="AlphaFoldDB" id="A0A4S1XHB4"/>
<dbReference type="PANTHER" id="PTHR43877">
    <property type="entry name" value="AMINOALKYLPHOSPHONATE N-ACETYLTRANSFERASE-RELATED-RELATED"/>
    <property type="match status" value="1"/>
</dbReference>
<dbReference type="InterPro" id="IPR000182">
    <property type="entry name" value="GNAT_dom"/>
</dbReference>
<evidence type="ECO:0000259" key="3">
    <source>
        <dbReference type="PROSITE" id="PS51186"/>
    </source>
</evidence>
<dbReference type="CDD" id="cd04301">
    <property type="entry name" value="NAT_SF"/>
    <property type="match status" value="1"/>
</dbReference>
<gene>
    <name evidence="4" type="ORF">E5A73_02685</name>
</gene>
<proteinExistence type="predicted"/>
<dbReference type="InterPro" id="IPR016181">
    <property type="entry name" value="Acyl_CoA_acyltransferase"/>
</dbReference>
<dbReference type="SUPFAM" id="SSF55729">
    <property type="entry name" value="Acyl-CoA N-acyltransferases (Nat)"/>
    <property type="match status" value="1"/>
</dbReference>
<dbReference type="PANTHER" id="PTHR43877:SF2">
    <property type="entry name" value="AMINOALKYLPHOSPHONATE N-ACETYLTRANSFERASE-RELATED"/>
    <property type="match status" value="1"/>
</dbReference>
<sequence length="172" mass="18812">MDRSDEPSQISLEWNNAAGIARAAADFASRVIGSDARYISHGEIQTGLSPDGKRWADNLDALYAADFAELGDVRDLLTGRDGQGAIVAMAIVAWEATSRRRFAVLEDMAVDPALRSLGIGEQVLRAVEGRVAERGIDLLFLESGLDNHGAHRFFERSGFHTVSHVFMKQVTR</sequence>
<name>A0A4S1XHB4_9SPHN</name>
<reference evidence="4 5" key="1">
    <citation type="submission" date="2019-04" db="EMBL/GenBank/DDBJ databases">
        <title>Sphingomonas psychrotolerans sp. nov., isolated from soil in the Tianshan Mountains, Xinjiang, China.</title>
        <authorList>
            <person name="Luo Y."/>
            <person name="Sheng H."/>
        </authorList>
    </citation>
    <scope>NUCLEOTIDE SEQUENCE [LARGE SCALE GENOMIC DNA]</scope>
    <source>
        <strain evidence="4 5">ZFGT-11</strain>
    </source>
</reference>
<keyword evidence="2" id="KW-0012">Acyltransferase</keyword>
<dbReference type="EMBL" id="SRXT01000001">
    <property type="protein sequence ID" value="TGX56034.1"/>
    <property type="molecule type" value="Genomic_DNA"/>
</dbReference>
<evidence type="ECO:0000256" key="2">
    <source>
        <dbReference type="ARBA" id="ARBA00023315"/>
    </source>
</evidence>
<organism evidence="4 5">
    <name type="scientific">Sphingomonas gei</name>
    <dbReference type="NCBI Taxonomy" id="1395960"/>
    <lineage>
        <taxon>Bacteria</taxon>
        <taxon>Pseudomonadati</taxon>
        <taxon>Pseudomonadota</taxon>
        <taxon>Alphaproteobacteria</taxon>
        <taxon>Sphingomonadales</taxon>
        <taxon>Sphingomonadaceae</taxon>
        <taxon>Sphingomonas</taxon>
    </lineage>
</organism>
<dbReference type="Proteomes" id="UP000306147">
    <property type="component" value="Unassembled WGS sequence"/>
</dbReference>
<dbReference type="OrthoDB" id="9789603at2"/>
<dbReference type="GO" id="GO:0016747">
    <property type="term" value="F:acyltransferase activity, transferring groups other than amino-acyl groups"/>
    <property type="evidence" value="ECO:0007669"/>
    <property type="project" value="InterPro"/>
</dbReference>
<comment type="caution">
    <text evidence="4">The sequence shown here is derived from an EMBL/GenBank/DDBJ whole genome shotgun (WGS) entry which is preliminary data.</text>
</comment>